<dbReference type="InterPro" id="IPR002197">
    <property type="entry name" value="HTH_Fis"/>
</dbReference>
<evidence type="ECO:0000256" key="1">
    <source>
        <dbReference type="ARBA" id="ARBA00022741"/>
    </source>
</evidence>
<dbReference type="InterPro" id="IPR025662">
    <property type="entry name" value="Sigma_54_int_dom_ATP-bd_1"/>
</dbReference>
<evidence type="ECO:0000256" key="5">
    <source>
        <dbReference type="ARBA" id="ARBA00023163"/>
    </source>
</evidence>
<evidence type="ECO:0000256" key="6">
    <source>
        <dbReference type="SAM" id="MobiDB-lite"/>
    </source>
</evidence>
<dbReference type="PROSITE" id="PS00675">
    <property type="entry name" value="SIGMA54_INTERACT_1"/>
    <property type="match status" value="1"/>
</dbReference>
<dbReference type="EMBL" id="CAADIB010000002">
    <property type="protein sequence ID" value="VFR18278.1"/>
    <property type="molecule type" value="Genomic_DNA"/>
</dbReference>
<dbReference type="InterPro" id="IPR025943">
    <property type="entry name" value="Sigma_54_int_dom_ATP-bd_2"/>
</dbReference>
<dbReference type="InterPro" id="IPR002078">
    <property type="entry name" value="Sigma_54_int"/>
</dbReference>
<keyword evidence="5" id="KW-0804">Transcription</keyword>
<reference evidence="8" key="1">
    <citation type="submission" date="2019-03" db="EMBL/GenBank/DDBJ databases">
        <authorList>
            <person name="Danneels B."/>
        </authorList>
    </citation>
    <scope>NUCLEOTIDE SEQUENCE</scope>
</reference>
<dbReference type="PANTHER" id="PTHR32071">
    <property type="entry name" value="TRANSCRIPTIONAL REGULATORY PROTEIN"/>
    <property type="match status" value="1"/>
</dbReference>
<dbReference type="InterPro" id="IPR058031">
    <property type="entry name" value="AAA_lid_NorR"/>
</dbReference>
<evidence type="ECO:0000313" key="8">
    <source>
        <dbReference type="EMBL" id="VFR18278.1"/>
    </source>
</evidence>
<dbReference type="EMBL" id="CAADHZ010000025">
    <property type="protein sequence ID" value="VFR32701.1"/>
    <property type="molecule type" value="Genomic_DNA"/>
</dbReference>
<feature type="domain" description="Sigma-54 factor interaction" evidence="7">
    <location>
        <begin position="329"/>
        <end position="556"/>
    </location>
</feature>
<keyword evidence="2" id="KW-0067">ATP-binding</keyword>
<dbReference type="CDD" id="cd00009">
    <property type="entry name" value="AAA"/>
    <property type="match status" value="1"/>
</dbReference>
<dbReference type="PANTHER" id="PTHR32071:SF77">
    <property type="entry name" value="TRANSCRIPTIONAL REGULATORY PROTEIN"/>
    <property type="match status" value="1"/>
</dbReference>
<dbReference type="Pfam" id="PF01590">
    <property type="entry name" value="GAF"/>
    <property type="match status" value="1"/>
</dbReference>
<dbReference type="PRINTS" id="PR01590">
    <property type="entry name" value="HTHFIS"/>
</dbReference>
<dbReference type="Pfam" id="PF02954">
    <property type="entry name" value="HTH_8"/>
    <property type="match status" value="1"/>
</dbReference>
<evidence type="ECO:0000313" key="9">
    <source>
        <dbReference type="EMBL" id="VFR32701.1"/>
    </source>
</evidence>
<dbReference type="AlphaFoldDB" id="A0A484NXH3"/>
<protein>
    <submittedName>
        <fullName evidence="8">Putative sigma-54-dependent transcriptional regulator</fullName>
    </submittedName>
</protein>
<dbReference type="InterPro" id="IPR009057">
    <property type="entry name" value="Homeodomain-like_sf"/>
</dbReference>
<keyword evidence="3" id="KW-0805">Transcription regulation</keyword>
<dbReference type="PROSITE" id="PS50045">
    <property type="entry name" value="SIGMA54_INTERACT_4"/>
    <property type="match status" value="1"/>
</dbReference>
<dbReference type="GO" id="GO:0043565">
    <property type="term" value="F:sequence-specific DNA binding"/>
    <property type="evidence" value="ECO:0007669"/>
    <property type="project" value="InterPro"/>
</dbReference>
<proteinExistence type="predicted"/>
<name>A0A484NXH3_9ZZZZ</name>
<dbReference type="Pfam" id="PF00158">
    <property type="entry name" value="Sigma54_activat"/>
    <property type="match status" value="1"/>
</dbReference>
<evidence type="ECO:0000256" key="4">
    <source>
        <dbReference type="ARBA" id="ARBA00023125"/>
    </source>
</evidence>
<dbReference type="FunFam" id="3.40.50.300:FF:000006">
    <property type="entry name" value="DNA-binding transcriptional regulator NtrC"/>
    <property type="match status" value="1"/>
</dbReference>
<dbReference type="Gene3D" id="1.10.8.60">
    <property type="match status" value="1"/>
</dbReference>
<evidence type="ECO:0000256" key="3">
    <source>
        <dbReference type="ARBA" id="ARBA00023015"/>
    </source>
</evidence>
<dbReference type="GO" id="GO:0006355">
    <property type="term" value="P:regulation of DNA-templated transcription"/>
    <property type="evidence" value="ECO:0007669"/>
    <property type="project" value="InterPro"/>
</dbReference>
<sequence length="653" mass="69924">MDGLPLPGTRHALAAATPPALIRRSWARCAQWADDLPDDPVALGRGDLDARHEQHASMLRAAQPEIDTLASLVASASSLVLLADASGVILQATGNTDFLRRADRVALRPGVSWAENHRGTNAIGTALAEAAPLCVHGAEHFLPRNQILSCHAAPIRSPRGDILGVLDISGDAQRLHAYALGLATLCARQVANRLMLHAGPRCQQLVFHHQAGMLETADRGLLLIEDGRVVGANDAALALLRTDWRRLLDQPVERWLPAWRTLPASPAPLRGHDGQALFALLRQPAEPPAGTPVWTRAQADTPASPKPPGPATPAPAQPTRAPAVRTDLLPPLDPALEPRFTRSRRALDAGLAVLLQGETGAGKEVYARHLHQASRWHAGPLVAVNCGALPDTLIEAELFGYEAGAYTGARRQGARGRLREADGGILFLDEIGDMPLTLQTRLLRVLQERTVQPLGAGRAVPVEFGLVSASNRDLAAMVETGAFRADLYYRLQDCRVDLPPLRSRADLRAHVCTTLHACAAPAAPPTLDDGALAQLARYPWPGNYRQLQAVLRGLALFHPPGSLIRVGDLPEEIQACRPATAHQAQDASSSSQAAQAPDIAAHATLRSQQSQQISEALARHGGNISRAARDLGIHRSTLHRHLARPGMPGPIHR</sequence>
<keyword evidence="4" id="KW-0238">DNA-binding</keyword>
<feature type="region of interest" description="Disordered" evidence="6">
    <location>
        <begin position="288"/>
        <end position="333"/>
    </location>
</feature>
<organism evidence="8">
    <name type="scientific">plant metagenome</name>
    <dbReference type="NCBI Taxonomy" id="1297885"/>
    <lineage>
        <taxon>unclassified sequences</taxon>
        <taxon>metagenomes</taxon>
        <taxon>organismal metagenomes</taxon>
    </lineage>
</organism>
<dbReference type="InterPro" id="IPR027417">
    <property type="entry name" value="P-loop_NTPase"/>
</dbReference>
<feature type="compositionally biased region" description="Low complexity" evidence="6">
    <location>
        <begin position="317"/>
        <end position="333"/>
    </location>
</feature>
<dbReference type="Gene3D" id="1.10.10.60">
    <property type="entry name" value="Homeodomain-like"/>
    <property type="match status" value="1"/>
</dbReference>
<feature type="region of interest" description="Disordered" evidence="6">
    <location>
        <begin position="580"/>
        <end position="599"/>
    </location>
</feature>
<dbReference type="SUPFAM" id="SSF46689">
    <property type="entry name" value="Homeodomain-like"/>
    <property type="match status" value="1"/>
</dbReference>
<evidence type="ECO:0000256" key="2">
    <source>
        <dbReference type="ARBA" id="ARBA00022840"/>
    </source>
</evidence>
<dbReference type="SUPFAM" id="SSF55781">
    <property type="entry name" value="GAF domain-like"/>
    <property type="match status" value="1"/>
</dbReference>
<dbReference type="PROSITE" id="PS00676">
    <property type="entry name" value="SIGMA54_INTERACT_2"/>
    <property type="match status" value="1"/>
</dbReference>
<dbReference type="SUPFAM" id="SSF52540">
    <property type="entry name" value="P-loop containing nucleoside triphosphate hydrolases"/>
    <property type="match status" value="1"/>
</dbReference>
<keyword evidence="1" id="KW-0547">Nucleotide-binding</keyword>
<evidence type="ECO:0000259" key="7">
    <source>
        <dbReference type="PROSITE" id="PS50045"/>
    </source>
</evidence>
<dbReference type="Pfam" id="PF25601">
    <property type="entry name" value="AAA_lid_14"/>
    <property type="match status" value="1"/>
</dbReference>
<accession>A0A484NXH3</accession>
<dbReference type="Gene3D" id="3.30.450.40">
    <property type="match status" value="1"/>
</dbReference>
<dbReference type="InterPro" id="IPR003018">
    <property type="entry name" value="GAF"/>
</dbReference>
<dbReference type="InterPro" id="IPR003593">
    <property type="entry name" value="AAA+_ATPase"/>
</dbReference>
<gene>
    <name evidence="9" type="ORF">ANDO1_2617</name>
    <name evidence="8" type="ORF">ANDO2_2523</name>
</gene>
<dbReference type="GO" id="GO:0005524">
    <property type="term" value="F:ATP binding"/>
    <property type="evidence" value="ECO:0007669"/>
    <property type="project" value="UniProtKB-KW"/>
</dbReference>
<dbReference type="Gene3D" id="3.40.50.300">
    <property type="entry name" value="P-loop containing nucleotide triphosphate hydrolases"/>
    <property type="match status" value="1"/>
</dbReference>
<feature type="compositionally biased region" description="Pro residues" evidence="6">
    <location>
        <begin position="304"/>
        <end position="316"/>
    </location>
</feature>
<dbReference type="SMART" id="SM00382">
    <property type="entry name" value="AAA"/>
    <property type="match status" value="1"/>
</dbReference>
<dbReference type="InterPro" id="IPR029016">
    <property type="entry name" value="GAF-like_dom_sf"/>
</dbReference>